<comment type="caution">
    <text evidence="3">The sequence shown here is derived from an EMBL/GenBank/DDBJ whole genome shotgun (WGS) entry which is preliminary data.</text>
</comment>
<dbReference type="PANTHER" id="PTHR30590">
    <property type="entry name" value="INNER MEMBRANE PROTEIN"/>
    <property type="match status" value="1"/>
</dbReference>
<gene>
    <name evidence="3" type="ORF">CE91St16_33910</name>
</gene>
<reference evidence="3" key="1">
    <citation type="submission" date="2022-01" db="EMBL/GenBank/DDBJ databases">
        <title>Novel bile acid biosynthetic pathways are enriched in the microbiome of centenarians.</title>
        <authorList>
            <person name="Sato Y."/>
            <person name="Atarashi K."/>
            <person name="Plichta R.D."/>
            <person name="Arai Y."/>
            <person name="Sasajima S."/>
            <person name="Kearney M.S."/>
            <person name="Suda W."/>
            <person name="Takeshita K."/>
            <person name="Sasaki T."/>
            <person name="Okamoto S."/>
            <person name="Skelly N.A."/>
            <person name="Okamura Y."/>
            <person name="Vlamakis H."/>
            <person name="Li Y."/>
            <person name="Tanoue T."/>
            <person name="Takei H."/>
            <person name="Nittono H."/>
            <person name="Narushima S."/>
            <person name="Irie J."/>
            <person name="Itoh H."/>
            <person name="Moriya K."/>
            <person name="Sugiura Y."/>
            <person name="Suematsu M."/>
            <person name="Moritoki N."/>
            <person name="Shibata S."/>
            <person name="Littman R.D."/>
            <person name="Fischbach A.M."/>
            <person name="Uwamino Y."/>
            <person name="Inoue T."/>
            <person name="Honda A."/>
            <person name="Hattori M."/>
            <person name="Murai T."/>
            <person name="Xavier J.R."/>
            <person name="Hirose N."/>
            <person name="Honda K."/>
        </authorList>
    </citation>
    <scope>NUCLEOTIDE SEQUENCE</scope>
    <source>
        <strain evidence="3">CE91-St16</strain>
    </source>
</reference>
<dbReference type="InterPro" id="IPR052529">
    <property type="entry name" value="Bact_Transport_Assoc"/>
</dbReference>
<evidence type="ECO:0000256" key="1">
    <source>
        <dbReference type="SAM" id="Phobius"/>
    </source>
</evidence>
<accession>A0AA37P4J6</accession>
<dbReference type="Pfam" id="PF04235">
    <property type="entry name" value="DUF418"/>
    <property type="match status" value="1"/>
</dbReference>
<dbReference type="Proteomes" id="UP001055105">
    <property type="component" value="Unassembled WGS sequence"/>
</dbReference>
<feature type="transmembrane region" description="Helical" evidence="1">
    <location>
        <begin position="59"/>
        <end position="82"/>
    </location>
</feature>
<keyword evidence="1" id="KW-0812">Transmembrane</keyword>
<feature type="transmembrane region" description="Helical" evidence="1">
    <location>
        <begin position="261"/>
        <end position="278"/>
    </location>
</feature>
<name>A0AA37P4J6_9BACT</name>
<keyword evidence="1" id="KW-1133">Transmembrane helix</keyword>
<feature type="transmembrane region" description="Helical" evidence="1">
    <location>
        <begin position="121"/>
        <end position="137"/>
    </location>
</feature>
<feature type="transmembrane region" description="Helical" evidence="1">
    <location>
        <begin position="209"/>
        <end position="226"/>
    </location>
</feature>
<organism evidence="3 4">
    <name type="scientific">Alistipes finegoldii</name>
    <dbReference type="NCBI Taxonomy" id="214856"/>
    <lineage>
        <taxon>Bacteria</taxon>
        <taxon>Pseudomonadati</taxon>
        <taxon>Bacteroidota</taxon>
        <taxon>Bacteroidia</taxon>
        <taxon>Bacteroidales</taxon>
        <taxon>Rikenellaceae</taxon>
        <taxon>Alistipes</taxon>
    </lineage>
</organism>
<keyword evidence="1" id="KW-0472">Membrane</keyword>
<feature type="transmembrane region" description="Helical" evidence="1">
    <location>
        <begin position="94"/>
        <end position="115"/>
    </location>
</feature>
<dbReference type="InterPro" id="IPR007349">
    <property type="entry name" value="DUF418"/>
</dbReference>
<evidence type="ECO:0000259" key="2">
    <source>
        <dbReference type="Pfam" id="PF04235"/>
    </source>
</evidence>
<evidence type="ECO:0000313" key="4">
    <source>
        <dbReference type="Proteomes" id="UP001055105"/>
    </source>
</evidence>
<dbReference type="AlphaFoldDB" id="A0AA37P4J6"/>
<feature type="domain" description="DUF418" evidence="2">
    <location>
        <begin position="247"/>
        <end position="363"/>
    </location>
</feature>
<dbReference type="EMBL" id="BQOL01000003">
    <property type="protein sequence ID" value="GKI20483.1"/>
    <property type="molecule type" value="Genomic_DNA"/>
</dbReference>
<proteinExistence type="predicted"/>
<dbReference type="RefSeq" id="WP_014775201.1">
    <property type="nucleotide sequence ID" value="NZ_AP025581.1"/>
</dbReference>
<evidence type="ECO:0000313" key="3">
    <source>
        <dbReference type="EMBL" id="GKI20483.1"/>
    </source>
</evidence>
<dbReference type="PANTHER" id="PTHR30590:SF2">
    <property type="entry name" value="INNER MEMBRANE PROTEIN"/>
    <property type="match status" value="1"/>
</dbReference>
<feature type="transmembrane region" description="Helical" evidence="1">
    <location>
        <begin position="323"/>
        <end position="345"/>
    </location>
</feature>
<feature type="transmembrane region" description="Helical" evidence="1">
    <location>
        <begin position="238"/>
        <end position="255"/>
    </location>
</feature>
<dbReference type="OMA" id="AIIFMSP"/>
<protein>
    <submittedName>
        <fullName evidence="3">Membrane protein</fullName>
    </submittedName>
</protein>
<sequence>MYRTTNLPNTRIEVADALRGIAVAGIILFHAREHFNLYWSGLDYLRAGFGGWEQTVAGALGFLLSGKMYAIFALLFGLSFFIQSDNQAQRGNDFSLRFAWRMVLLFIIGLVNAAIYNGDVLTYYAVFGLLMIPIGKLPNRWVWVIAALLFIQPLELYQHFSGHTLSLRGIEGMETLYPTLATGTFAQSARASLAYGPISSFAWGLEHGRATQTLLMFVLGMLAGRYRLFYDEGRNRRIWGGLLAAGILGTWLVPFEAMRNLMTATAIVAAVVLLWYSRPGFRRALHGMTFFGRMSLTNYLLQSLLGTALFYNWGMGLYRHVDVIYGTLAGVGIILVQYAFCRIWLRRHSHGPVEWLWKKLTWLDIPFLDRKIAS</sequence>
<feature type="transmembrane region" description="Helical" evidence="1">
    <location>
        <begin position="290"/>
        <end position="311"/>
    </location>
</feature>